<dbReference type="GO" id="GO:0004803">
    <property type="term" value="F:transposase activity"/>
    <property type="evidence" value="ECO:0007669"/>
    <property type="project" value="InterPro"/>
</dbReference>
<dbReference type="GO" id="GO:0006313">
    <property type="term" value="P:DNA transposition"/>
    <property type="evidence" value="ECO:0007669"/>
    <property type="project" value="InterPro"/>
</dbReference>
<dbReference type="Pfam" id="PF01527">
    <property type="entry name" value="HTH_Tnp_1"/>
    <property type="match status" value="1"/>
</dbReference>
<sequence length="93" mass="10869">MEKQKRRRFSADYKTKVVIEALKERNTIEQLAAKYELHPNQITAWKREFLSNASLAFSADSGKPKEKDSEIDKLYAQIGQLTVENNWLKKKLN</sequence>
<dbReference type="GO" id="GO:0043565">
    <property type="term" value="F:sequence-specific DNA binding"/>
    <property type="evidence" value="ECO:0007669"/>
    <property type="project" value="InterPro"/>
</dbReference>
<name>A0A284VPA2_9EURY</name>
<evidence type="ECO:0000313" key="2">
    <source>
        <dbReference type="Proteomes" id="UP000218615"/>
    </source>
</evidence>
<dbReference type="RefSeq" id="WP_096205754.1">
    <property type="nucleotide sequence ID" value="NZ_FZMP01000149.1"/>
</dbReference>
<evidence type="ECO:0000313" key="1">
    <source>
        <dbReference type="EMBL" id="SNQ61120.1"/>
    </source>
</evidence>
<dbReference type="InterPro" id="IPR002514">
    <property type="entry name" value="Transposase_8"/>
</dbReference>
<dbReference type="SUPFAM" id="SSF48295">
    <property type="entry name" value="TrpR-like"/>
    <property type="match status" value="1"/>
</dbReference>
<keyword evidence="2" id="KW-1185">Reference proteome</keyword>
<dbReference type="InterPro" id="IPR036388">
    <property type="entry name" value="WH-like_DNA-bd_sf"/>
</dbReference>
<protein>
    <submittedName>
        <fullName evidence="1">Transposase</fullName>
    </submittedName>
</protein>
<dbReference type="InterPro" id="IPR010921">
    <property type="entry name" value="Trp_repressor/repl_initiator"/>
</dbReference>
<dbReference type="Proteomes" id="UP000218615">
    <property type="component" value="Unassembled WGS sequence"/>
</dbReference>
<reference evidence="2" key="1">
    <citation type="submission" date="2017-06" db="EMBL/GenBank/DDBJ databases">
        <authorList>
            <person name="Cremers G."/>
        </authorList>
    </citation>
    <scope>NUCLEOTIDE SEQUENCE [LARGE SCALE GENOMIC DNA]</scope>
</reference>
<accession>A0A284VPA2</accession>
<proteinExistence type="predicted"/>
<dbReference type="AlphaFoldDB" id="A0A284VPA2"/>
<dbReference type="Gene3D" id="1.10.10.10">
    <property type="entry name" value="Winged helix-like DNA-binding domain superfamily/Winged helix DNA-binding domain"/>
    <property type="match status" value="1"/>
</dbReference>
<gene>
    <name evidence="1" type="ORF">MNV_2320001</name>
</gene>
<organism evidence="1 2">
    <name type="scientific">Candidatus Methanoperedens nitratireducens</name>
    <dbReference type="NCBI Taxonomy" id="1392998"/>
    <lineage>
        <taxon>Archaea</taxon>
        <taxon>Methanobacteriati</taxon>
        <taxon>Methanobacteriota</taxon>
        <taxon>Stenosarchaea group</taxon>
        <taxon>Methanomicrobia</taxon>
        <taxon>Methanosarcinales</taxon>
        <taxon>ANME-2 cluster</taxon>
        <taxon>Candidatus Methanoperedentaceae</taxon>
        <taxon>Candidatus Methanoperedens</taxon>
    </lineage>
</organism>
<dbReference type="EMBL" id="FZMP01000149">
    <property type="protein sequence ID" value="SNQ61120.1"/>
    <property type="molecule type" value="Genomic_DNA"/>
</dbReference>